<dbReference type="RefSeq" id="WP_228727399.1">
    <property type="nucleotide sequence ID" value="NZ_JADZGI010000010.1"/>
</dbReference>
<protein>
    <submittedName>
        <fullName evidence="2">Three-Cys-motif partner protein TcmP</fullName>
    </submittedName>
</protein>
<dbReference type="InterPro" id="IPR031009">
    <property type="entry name" value="Tcm_partner"/>
</dbReference>
<organism evidence="2 3">
    <name type="scientific">Novosphingobium aureum</name>
    <dbReference type="NCBI Taxonomy" id="2792964"/>
    <lineage>
        <taxon>Bacteria</taxon>
        <taxon>Pseudomonadati</taxon>
        <taxon>Pseudomonadota</taxon>
        <taxon>Alphaproteobacteria</taxon>
        <taxon>Sphingomonadales</taxon>
        <taxon>Sphingomonadaceae</taxon>
        <taxon>Novosphingobium</taxon>
    </lineage>
</organism>
<dbReference type="Pfam" id="PF22560">
    <property type="entry name" value="GMT-wHTH"/>
    <property type="match status" value="1"/>
</dbReference>
<keyword evidence="3" id="KW-1185">Reference proteome</keyword>
<dbReference type="EMBL" id="JADZGI010000010">
    <property type="protein sequence ID" value="MBH0115152.1"/>
    <property type="molecule type" value="Genomic_DNA"/>
</dbReference>
<dbReference type="Proteomes" id="UP000617634">
    <property type="component" value="Unassembled WGS sequence"/>
</dbReference>
<evidence type="ECO:0000259" key="1">
    <source>
        <dbReference type="Pfam" id="PF22560"/>
    </source>
</evidence>
<evidence type="ECO:0000313" key="2">
    <source>
        <dbReference type="EMBL" id="MBH0115152.1"/>
    </source>
</evidence>
<name>A0A931HFF6_9SPHN</name>
<evidence type="ECO:0000313" key="3">
    <source>
        <dbReference type="Proteomes" id="UP000617634"/>
    </source>
</evidence>
<accession>A0A931HFF6</accession>
<gene>
    <name evidence="2" type="ORF">I5E68_19600</name>
</gene>
<dbReference type="AlphaFoldDB" id="A0A931HFF6"/>
<feature type="domain" description="GMT-like wHTH" evidence="1">
    <location>
        <begin position="316"/>
        <end position="391"/>
    </location>
</feature>
<dbReference type="NCBIfam" id="TIGR04474">
    <property type="entry name" value="tcm_partner"/>
    <property type="match status" value="1"/>
</dbReference>
<sequence>MAKKHYTWRTGEAPPIIGGHSLAKHRILDRYIRRYIEVCTATPVQERLNLTIIDGYCGGGRYRFNNRDVPGSPLVLLNAIAEAQEALNRTRPKGFEIRTEFVFVDLHRFHTDYLRAEIEASPFREQLDKTIHIWTDDFNDRVDDTISLVRKRSPQRGRSIWLLDQYGWSDVAFGSMRKILGQLEKAEIFLTFSVDSLIDYMSETRLEQRSYRDVNLDPGFISELTTEKGEGPGWRTLIQNTLYQHLKQQTGAEFYSPFFIHSPDAHRSYWFLHLSRHREARNVIGNIHWQENTISLHHGGAGLQALGFANAAHPDQLLLPYTFDTHSRSLSHKVLMEQIPYKIRAAIDSDIAPSLETLFGNHCNDTPVTREIFEEVLISLRDEGEIRIEDDLGKVKPRTQTVAWTDRIMPSRQPSLFSRLNSNFLTSRSQP</sequence>
<proteinExistence type="predicted"/>
<comment type="caution">
    <text evidence="2">The sequence shown here is derived from an EMBL/GenBank/DDBJ whole genome shotgun (WGS) entry which is preliminary data.</text>
</comment>
<dbReference type="InterPro" id="IPR054339">
    <property type="entry name" value="GMT_wHTH"/>
</dbReference>
<reference evidence="2" key="1">
    <citation type="submission" date="2020-11" db="EMBL/GenBank/DDBJ databases">
        <title>Novosphingobium aureum sp. nov., a marine bacterium isolated from sediment of a salt flat.</title>
        <authorList>
            <person name="Yoo Y."/>
            <person name="Kim J.-J."/>
        </authorList>
    </citation>
    <scope>NUCLEOTIDE SEQUENCE</scope>
    <source>
        <strain evidence="2">YJ-S2-02</strain>
    </source>
</reference>